<name>A0A177B3F6_9BILA</name>
<dbReference type="GO" id="GO:0016020">
    <property type="term" value="C:membrane"/>
    <property type="evidence" value="ECO:0007669"/>
    <property type="project" value="InterPro"/>
</dbReference>
<gene>
    <name evidence="13" type="ORF">A3Q56_04135</name>
</gene>
<keyword evidence="5 10" id="KW-1015">Disulfide bond</keyword>
<keyword evidence="9" id="KW-0106">Calcium</keyword>
<proteinExistence type="predicted"/>
<evidence type="ECO:0000256" key="10">
    <source>
        <dbReference type="PIRSR" id="PIRSR600720-3"/>
    </source>
</evidence>
<reference evidence="13 14" key="1">
    <citation type="submission" date="2016-04" db="EMBL/GenBank/DDBJ databases">
        <title>The genome of Intoshia linei affirms orthonectids as highly simplified spiralians.</title>
        <authorList>
            <person name="Mikhailov K.V."/>
            <person name="Slusarev G.S."/>
            <person name="Nikitin M.A."/>
            <person name="Logacheva M.D."/>
            <person name="Penin A."/>
            <person name="Aleoshin V."/>
            <person name="Panchin Y.V."/>
        </authorList>
    </citation>
    <scope>NUCLEOTIDE SEQUENCE [LARGE SCALE GENOMIC DNA]</scope>
    <source>
        <strain evidence="13">Intl2013</strain>
        <tissue evidence="13">Whole animal</tissue>
    </source>
</reference>
<protein>
    <recommendedName>
        <fullName evidence="1">peptidylamidoglycolate lyase</fullName>
        <ecNumber evidence="1">4.3.2.5</ecNumber>
    </recommendedName>
</protein>
<dbReference type="GO" id="GO:0004598">
    <property type="term" value="F:peptidylamidoglycolate lyase activity"/>
    <property type="evidence" value="ECO:0007669"/>
    <property type="project" value="UniProtKB-EC"/>
</dbReference>
<feature type="binding site" evidence="9">
    <location>
        <position position="26"/>
    </location>
    <ligand>
        <name>Zn(2+)</name>
        <dbReference type="ChEBI" id="CHEBI:29105"/>
        <note>catalytic</note>
    </ligand>
</feature>
<evidence type="ECO:0000256" key="5">
    <source>
        <dbReference type="ARBA" id="ARBA00023157"/>
    </source>
</evidence>
<feature type="disulfide bond" evidence="10">
    <location>
        <begin position="140"/>
        <end position="151"/>
    </location>
</feature>
<dbReference type="InterPro" id="IPR000720">
    <property type="entry name" value="PHM/PAL"/>
</dbReference>
<evidence type="ECO:0000256" key="9">
    <source>
        <dbReference type="PIRSR" id="PIRSR600720-2"/>
    </source>
</evidence>
<evidence type="ECO:0000256" key="4">
    <source>
        <dbReference type="ARBA" id="ARBA00022737"/>
    </source>
</evidence>
<dbReference type="Proteomes" id="UP000078046">
    <property type="component" value="Unassembled WGS sequence"/>
</dbReference>
<dbReference type="GO" id="GO:0005576">
    <property type="term" value="C:extracellular region"/>
    <property type="evidence" value="ECO:0007669"/>
    <property type="project" value="TreeGrafter"/>
</dbReference>
<dbReference type="SUPFAM" id="SSF101898">
    <property type="entry name" value="NHL repeat"/>
    <property type="match status" value="1"/>
</dbReference>
<dbReference type="AlphaFoldDB" id="A0A177B3F6"/>
<organism evidence="13 14">
    <name type="scientific">Intoshia linei</name>
    <dbReference type="NCBI Taxonomy" id="1819745"/>
    <lineage>
        <taxon>Eukaryota</taxon>
        <taxon>Metazoa</taxon>
        <taxon>Spiralia</taxon>
        <taxon>Lophotrochozoa</taxon>
        <taxon>Mesozoa</taxon>
        <taxon>Orthonectida</taxon>
        <taxon>Rhopaluridae</taxon>
        <taxon>Intoshia</taxon>
    </lineage>
</organism>
<dbReference type="OrthoDB" id="10018185at2759"/>
<accession>A0A177B3F6</accession>
<keyword evidence="2 9" id="KW-0479">Metal-binding</keyword>
<keyword evidence="3" id="KW-0732">Signal</keyword>
<evidence type="ECO:0000313" key="14">
    <source>
        <dbReference type="Proteomes" id="UP000078046"/>
    </source>
</evidence>
<dbReference type="PANTHER" id="PTHR10680">
    <property type="entry name" value="PEPTIDYL-GLYCINE ALPHA-AMIDATING MONOOXYGENASE"/>
    <property type="match status" value="1"/>
</dbReference>
<dbReference type="PROSITE" id="PS51125">
    <property type="entry name" value="NHL"/>
    <property type="match status" value="1"/>
</dbReference>
<feature type="disulfide bond" evidence="10">
    <location>
        <begin position="74"/>
        <end position="95"/>
    </location>
</feature>
<evidence type="ECO:0000256" key="7">
    <source>
        <dbReference type="ARBA" id="ARBA00023239"/>
    </source>
</evidence>
<evidence type="ECO:0000256" key="11">
    <source>
        <dbReference type="PROSITE-ProRule" id="PRU00504"/>
    </source>
</evidence>
<keyword evidence="12" id="KW-1133">Transmembrane helix</keyword>
<evidence type="ECO:0000256" key="3">
    <source>
        <dbReference type="ARBA" id="ARBA00022729"/>
    </source>
</evidence>
<feature type="binding site" evidence="8">
    <location>
        <position position="94"/>
    </location>
    <ligand>
        <name>a protein</name>
        <dbReference type="ChEBI" id="CHEBI:16541"/>
    </ligand>
    <ligandPart>
        <name>C-terminal Xaa-(2S)-2-hydroxyglycine residue</name>
        <dbReference type="ChEBI" id="CHEBI:142768"/>
    </ligandPart>
</feature>
<evidence type="ECO:0000256" key="1">
    <source>
        <dbReference type="ARBA" id="ARBA00012343"/>
    </source>
</evidence>
<feature type="binding site" evidence="9">
    <location>
        <position position="128"/>
    </location>
    <ligand>
        <name>Zn(2+)</name>
        <dbReference type="ChEBI" id="CHEBI:29105"/>
        <note>catalytic</note>
    </ligand>
</feature>
<dbReference type="InterPro" id="IPR011042">
    <property type="entry name" value="6-blade_b-propeller_TolB-like"/>
</dbReference>
<keyword evidence="14" id="KW-1185">Reference proteome</keyword>
<keyword evidence="9" id="KW-0862">Zinc</keyword>
<dbReference type="GO" id="GO:0006518">
    <property type="term" value="P:peptide metabolic process"/>
    <property type="evidence" value="ECO:0007669"/>
    <property type="project" value="InterPro"/>
</dbReference>
<dbReference type="EC" id="4.3.2.5" evidence="1"/>
<feature type="binding site" evidence="8">
    <location>
        <position position="144"/>
    </location>
    <ligand>
        <name>a protein</name>
        <dbReference type="ChEBI" id="CHEBI:16541"/>
    </ligand>
    <ligandPart>
        <name>C-terminal Xaa-(2S)-2-hydroxyglycine residue</name>
        <dbReference type="ChEBI" id="CHEBI:142768"/>
    </ligandPart>
</feature>
<dbReference type="EMBL" id="LWCA01000507">
    <property type="protein sequence ID" value="OAF68141.1"/>
    <property type="molecule type" value="Genomic_DNA"/>
</dbReference>
<evidence type="ECO:0000256" key="2">
    <source>
        <dbReference type="ARBA" id="ARBA00022723"/>
    </source>
</evidence>
<feature type="binding site" evidence="9">
    <location>
        <position position="222"/>
    </location>
    <ligand>
        <name>Ca(2+)</name>
        <dbReference type="ChEBI" id="CHEBI:29108"/>
        <note>structural</note>
    </ligand>
</feature>
<keyword evidence="4" id="KW-0677">Repeat</keyword>
<dbReference type="Gene3D" id="2.120.10.30">
    <property type="entry name" value="TolB, C-terminal domain"/>
    <property type="match status" value="1"/>
</dbReference>
<keyword evidence="7 13" id="KW-0456">Lyase</keyword>
<keyword evidence="12" id="KW-0812">Transmembrane</keyword>
<evidence type="ECO:0000256" key="12">
    <source>
        <dbReference type="SAM" id="Phobius"/>
    </source>
</evidence>
<keyword evidence="6" id="KW-0325">Glycoprotein</keyword>
<evidence type="ECO:0000256" key="6">
    <source>
        <dbReference type="ARBA" id="ARBA00023180"/>
    </source>
</evidence>
<comment type="caution">
    <text evidence="13">The sequence shown here is derived from an EMBL/GenBank/DDBJ whole genome shotgun (WGS) entry which is preliminary data.</text>
</comment>
<feature type="repeat" description="NHL" evidence="11">
    <location>
        <begin position="15"/>
        <end position="52"/>
    </location>
</feature>
<feature type="binding site" evidence="9">
    <location>
        <position position="221"/>
    </location>
    <ligand>
        <name>Zn(2+)</name>
        <dbReference type="ChEBI" id="CHEBI:29105"/>
        <note>catalytic</note>
    </ligand>
</feature>
<dbReference type="InterPro" id="IPR001258">
    <property type="entry name" value="NHL_repeat"/>
</dbReference>
<dbReference type="PANTHER" id="PTHR10680:SF14">
    <property type="entry name" value="PEPTIDYL-GLYCINE ALPHA-AMIDATING MONOOXYGENASE"/>
    <property type="match status" value="1"/>
</dbReference>
<keyword evidence="12" id="KW-0472">Membrane</keyword>
<feature type="transmembrane region" description="Helical" evidence="12">
    <location>
        <begin position="266"/>
        <end position="291"/>
    </location>
</feature>
<dbReference type="GO" id="GO:0046872">
    <property type="term" value="F:metal ion binding"/>
    <property type="evidence" value="ECO:0007669"/>
    <property type="project" value="UniProtKB-KW"/>
</dbReference>
<evidence type="ECO:0000256" key="8">
    <source>
        <dbReference type="PIRSR" id="PIRSR600720-1"/>
    </source>
</evidence>
<comment type="cofactor">
    <cofactor evidence="9">
        <name>Zn(2+)</name>
        <dbReference type="ChEBI" id="CHEBI:29105"/>
    </cofactor>
    <text evidence="9">Binds one Zn(2+) ion per subunit.</text>
</comment>
<dbReference type="PRINTS" id="PR00790">
    <property type="entry name" value="PAMONOXGNASE"/>
</dbReference>
<sequence length="336" mass="38570">MCSGLEGFFVTSAPWGEKFGKFMMPHGIHVDALDRIWTTDVKLNRIVCLNPNSKQIILILGKSFKRKNERSQFCQPSDVLTIHDGKYLFVADGYCNSRIVMFDDSGNYMKEFTVNEQMTDGLKNVIIHGLSFIPDTYSICAVLRLNAKIVCFNIMNDSITFMYQFKRDIQLFAIAYTKIENKSGFYMIGMNNDDGIGYGYSLNLINKAIFAWDDIILNNPHDLIISNDKCFLYISSIGEMKNLQRLKLCKLGDTDTDPILANNSEYYVNILINFTIVFAVLFVLAPITYIFTLCFDKYKSKCQNSKVKSLFKSWRKCLQGKEYKKTDSDKLTLLNN</sequence>
<evidence type="ECO:0000313" key="13">
    <source>
        <dbReference type="EMBL" id="OAF68141.1"/>
    </source>
</evidence>